<dbReference type="AlphaFoldDB" id="A0A1A9VNU6"/>
<keyword evidence="2" id="KW-1185">Reference proteome</keyword>
<evidence type="ECO:0000313" key="1">
    <source>
        <dbReference type="EnsemblMetazoa" id="GAUT042957-PA"/>
    </source>
</evidence>
<proteinExistence type="predicted"/>
<accession>A0A1A9VNU6</accession>
<name>A0A1A9VNU6_GLOAU</name>
<evidence type="ECO:0000313" key="2">
    <source>
        <dbReference type="Proteomes" id="UP000078200"/>
    </source>
</evidence>
<protein>
    <submittedName>
        <fullName evidence="1">Uncharacterized protein</fullName>
    </submittedName>
</protein>
<dbReference type="VEuPathDB" id="VectorBase:GAUT042957"/>
<sequence>MRYQNRMISTRLKYFLCGYLKTLINSNDSLKIRYQYRMISNQMQLNSLRLILVQLFEVFGQQQQVMQLFHENPVAISRNLRKCHPRLSGHFLEDKVKEDPVTMILCTKVEYGKSFTILEDIEEYVWDYFKLIQS</sequence>
<organism evidence="1 2">
    <name type="scientific">Glossina austeni</name>
    <name type="common">Savannah tsetse fly</name>
    <dbReference type="NCBI Taxonomy" id="7395"/>
    <lineage>
        <taxon>Eukaryota</taxon>
        <taxon>Metazoa</taxon>
        <taxon>Ecdysozoa</taxon>
        <taxon>Arthropoda</taxon>
        <taxon>Hexapoda</taxon>
        <taxon>Insecta</taxon>
        <taxon>Pterygota</taxon>
        <taxon>Neoptera</taxon>
        <taxon>Endopterygota</taxon>
        <taxon>Diptera</taxon>
        <taxon>Brachycera</taxon>
        <taxon>Muscomorpha</taxon>
        <taxon>Hippoboscoidea</taxon>
        <taxon>Glossinidae</taxon>
        <taxon>Glossina</taxon>
    </lineage>
</organism>
<dbReference type="Proteomes" id="UP000078200">
    <property type="component" value="Unassembled WGS sequence"/>
</dbReference>
<dbReference type="EnsemblMetazoa" id="GAUT042957-RA">
    <property type="protein sequence ID" value="GAUT042957-PA"/>
    <property type="gene ID" value="GAUT042957"/>
</dbReference>
<reference evidence="1" key="1">
    <citation type="submission" date="2020-05" db="UniProtKB">
        <authorList>
            <consortium name="EnsemblMetazoa"/>
        </authorList>
    </citation>
    <scope>IDENTIFICATION</scope>
    <source>
        <strain evidence="1">TTRI</strain>
    </source>
</reference>